<evidence type="ECO:0000259" key="1">
    <source>
        <dbReference type="PROSITE" id="PS51985"/>
    </source>
</evidence>
<feature type="non-terminal residue" evidence="2">
    <location>
        <position position="96"/>
    </location>
</feature>
<name>A0A0B6Z2A1_9EUPU</name>
<dbReference type="Gene3D" id="3.30.1120.130">
    <property type="match status" value="1"/>
</dbReference>
<dbReference type="InterPro" id="IPR047108">
    <property type="entry name" value="Plk4-like_POLO_box_2_sf"/>
</dbReference>
<feature type="domain" description="Cryptic POLO box 2 (CPB2)" evidence="1">
    <location>
        <begin position="1"/>
        <end position="74"/>
    </location>
</feature>
<dbReference type="AlphaFoldDB" id="A0A0B6Z2A1"/>
<protein>
    <recommendedName>
        <fullName evidence="1">Cryptic POLO box 2 (CPB2) domain-containing protein</fullName>
    </recommendedName>
</protein>
<accession>A0A0B6Z2A1</accession>
<gene>
    <name evidence="2" type="primary">ORF45833</name>
</gene>
<dbReference type="EMBL" id="HACG01015803">
    <property type="protein sequence ID" value="CEK62668.1"/>
    <property type="molecule type" value="Transcribed_RNA"/>
</dbReference>
<reference evidence="2" key="1">
    <citation type="submission" date="2014-12" db="EMBL/GenBank/DDBJ databases">
        <title>Insight into the proteome of Arion vulgaris.</title>
        <authorList>
            <person name="Aradska J."/>
            <person name="Bulat T."/>
            <person name="Smidak R."/>
            <person name="Sarate P."/>
            <person name="Gangsoo J."/>
            <person name="Sialana F."/>
            <person name="Bilban M."/>
            <person name="Lubec G."/>
        </authorList>
    </citation>
    <scope>NUCLEOTIDE SEQUENCE</scope>
    <source>
        <tissue evidence="2">Skin</tissue>
    </source>
</reference>
<dbReference type="Pfam" id="PF18409">
    <property type="entry name" value="Plk4_PB2"/>
    <property type="match status" value="1"/>
</dbReference>
<sequence length="96" mass="10537">VTLTDQDGSSMTFSEDLAGCHVNPDTLSLLEYSHQCRDQCLKIEKSINDLHSNDTSQDFFPITIGPSSQPCWLSDQPLVRNGHAISSPDVQTTRSG</sequence>
<evidence type="ECO:0000313" key="2">
    <source>
        <dbReference type="EMBL" id="CEK62668.1"/>
    </source>
</evidence>
<dbReference type="InterPro" id="IPR033698">
    <property type="entry name" value="POLO_box_Plk4_2"/>
</dbReference>
<proteinExistence type="predicted"/>
<organism evidence="2">
    <name type="scientific">Arion vulgaris</name>
    <dbReference type="NCBI Taxonomy" id="1028688"/>
    <lineage>
        <taxon>Eukaryota</taxon>
        <taxon>Metazoa</taxon>
        <taxon>Spiralia</taxon>
        <taxon>Lophotrochozoa</taxon>
        <taxon>Mollusca</taxon>
        <taxon>Gastropoda</taxon>
        <taxon>Heterobranchia</taxon>
        <taxon>Euthyneura</taxon>
        <taxon>Panpulmonata</taxon>
        <taxon>Eupulmonata</taxon>
        <taxon>Stylommatophora</taxon>
        <taxon>Helicina</taxon>
        <taxon>Arionoidea</taxon>
        <taxon>Arionidae</taxon>
        <taxon>Arion</taxon>
    </lineage>
</organism>
<dbReference type="PROSITE" id="PS51985">
    <property type="entry name" value="CPB2"/>
    <property type="match status" value="1"/>
</dbReference>
<feature type="non-terminal residue" evidence="2">
    <location>
        <position position="1"/>
    </location>
</feature>